<keyword evidence="4" id="KW-0808">Transferase</keyword>
<evidence type="ECO:0000256" key="9">
    <source>
        <dbReference type="SAM" id="Phobius"/>
    </source>
</evidence>
<comment type="subcellular location">
    <subcellularLocation>
        <location evidence="1">Membrane</location>
        <topology evidence="1">Single-pass membrane protein</topology>
    </subcellularLocation>
</comment>
<dbReference type="AlphaFoldDB" id="A0AAV4FK54"/>
<dbReference type="PANTHER" id="PTHR21461">
    <property type="entry name" value="GLYCOSYLTRANSFERASE FAMILY 92 PROTEIN"/>
    <property type="match status" value="1"/>
</dbReference>
<keyword evidence="6 9" id="KW-1133">Transmembrane helix</keyword>
<keyword evidence="11" id="KW-1185">Reference proteome</keyword>
<feature type="region of interest" description="Disordered" evidence="8">
    <location>
        <begin position="409"/>
        <end position="446"/>
    </location>
</feature>
<dbReference type="Proteomes" id="UP000762676">
    <property type="component" value="Unassembled WGS sequence"/>
</dbReference>
<sequence>MALCSYKTLRHCLSRFLFILAVSYILCLLSLLRLDQYSHQLHDTATSTKQLVREIRQPNYHTERTVSNNFVKHTRKLQITGDSRDFTTTRFGVVGGYKTVLLRRLKETRLEQNESRAEFPRRSKSSKRSQIPSASYSYNRISSIAKSGLEARHMTMATKMPKKTIPESLNSVNGDSPPVNCSNQDRSQAAAVTESIVHFQSLGDEFYVYGAYLDDRFPPDIHVRLTVLRPAKYTTKSNSPTSNGEGDDDSLRGNNEDSEQEQTTFKIWCHFSSSLVSTDFSQNLKNTIHIRAKTFTKIKVQATAYEMCENHSKKYGGWIYSCPVPSRLVNLTVSPSIFPHTVTLVRTDFRYVKDISTLENIQLLPLKKDLKEHMFKTNSGGSRSGEGNQRRDTATHISLLENIAENGNVANTGHSLDSKDNAGTRNTKDCINQSKDTSESTKRESQKPCIGVCVPPMYGALPLHKLINFIELCSILGADKVFLYSHDSPEILLRYLRHYTGPNPGVLSLVRWNIPLIPQKLQAKEPDLSTKSATSSTVSDSTADQPQQLSLENVDMDEPPSSYSDQTVWNHGQLLAVQHCLYSNMADYDWLLFMDIDEMLVPKNVSSWPELIQQNLKDMHFASDAFTQDKLAGFSFQSAFFQQDFRNHVTNSIDYFQFLHRTQQTSSKRSKMLVRPRRVFELGIHHLSKPVVVSEEEKERERDKHPKDLSRKEKDSTVYKVPPSTALIHHYRKCVQDPDEADVKNPSDHIRGSAWTDKGWVPLENLEGSVYGDGRSNFECNILVKDDTLLKYEAALTIISRNVTNSAMNFFAGES</sequence>
<name>A0AAV4FK54_9GAST</name>
<proteinExistence type="inferred from homology"/>
<protein>
    <submittedName>
        <fullName evidence="10">UPF0392 protein F13G3.3</fullName>
    </submittedName>
</protein>
<dbReference type="Pfam" id="PF01697">
    <property type="entry name" value="Glyco_transf_92"/>
    <property type="match status" value="2"/>
</dbReference>
<keyword evidence="7 9" id="KW-0472">Membrane</keyword>
<evidence type="ECO:0000256" key="7">
    <source>
        <dbReference type="ARBA" id="ARBA00023136"/>
    </source>
</evidence>
<evidence type="ECO:0000313" key="10">
    <source>
        <dbReference type="EMBL" id="GFR73396.1"/>
    </source>
</evidence>
<feature type="region of interest" description="Disordered" evidence="8">
    <location>
        <begin position="234"/>
        <end position="257"/>
    </location>
</feature>
<dbReference type="GO" id="GO:0005737">
    <property type="term" value="C:cytoplasm"/>
    <property type="evidence" value="ECO:0007669"/>
    <property type="project" value="TreeGrafter"/>
</dbReference>
<comment type="caution">
    <text evidence="10">The sequence shown here is derived from an EMBL/GenBank/DDBJ whole genome shotgun (WGS) entry which is preliminary data.</text>
</comment>
<evidence type="ECO:0000256" key="2">
    <source>
        <dbReference type="ARBA" id="ARBA00007647"/>
    </source>
</evidence>
<feature type="compositionally biased region" description="Basic and acidic residues" evidence="8">
    <location>
        <begin position="436"/>
        <end position="446"/>
    </location>
</feature>
<feature type="compositionally biased region" description="Basic and acidic residues" evidence="8">
    <location>
        <begin position="416"/>
        <end position="428"/>
    </location>
</feature>
<feature type="region of interest" description="Disordered" evidence="8">
    <location>
        <begin position="111"/>
        <end position="134"/>
    </location>
</feature>
<organism evidence="10 11">
    <name type="scientific">Elysia marginata</name>
    <dbReference type="NCBI Taxonomy" id="1093978"/>
    <lineage>
        <taxon>Eukaryota</taxon>
        <taxon>Metazoa</taxon>
        <taxon>Spiralia</taxon>
        <taxon>Lophotrochozoa</taxon>
        <taxon>Mollusca</taxon>
        <taxon>Gastropoda</taxon>
        <taxon>Heterobranchia</taxon>
        <taxon>Euthyneura</taxon>
        <taxon>Panpulmonata</taxon>
        <taxon>Sacoglossa</taxon>
        <taxon>Placobranchoidea</taxon>
        <taxon>Plakobranchidae</taxon>
        <taxon>Elysia</taxon>
    </lineage>
</organism>
<reference evidence="10 11" key="1">
    <citation type="journal article" date="2021" name="Elife">
        <title>Chloroplast acquisition without the gene transfer in kleptoplastic sea slugs, Plakobranchus ocellatus.</title>
        <authorList>
            <person name="Maeda T."/>
            <person name="Takahashi S."/>
            <person name="Yoshida T."/>
            <person name="Shimamura S."/>
            <person name="Takaki Y."/>
            <person name="Nagai Y."/>
            <person name="Toyoda A."/>
            <person name="Suzuki Y."/>
            <person name="Arimoto A."/>
            <person name="Ishii H."/>
            <person name="Satoh N."/>
            <person name="Nishiyama T."/>
            <person name="Hasebe M."/>
            <person name="Maruyama T."/>
            <person name="Minagawa J."/>
            <person name="Obokata J."/>
            <person name="Shigenobu S."/>
        </authorList>
    </citation>
    <scope>NUCLEOTIDE SEQUENCE [LARGE SCALE GENOMIC DNA]</scope>
</reference>
<dbReference type="GO" id="GO:0016757">
    <property type="term" value="F:glycosyltransferase activity"/>
    <property type="evidence" value="ECO:0007669"/>
    <property type="project" value="UniProtKB-KW"/>
</dbReference>
<evidence type="ECO:0000256" key="4">
    <source>
        <dbReference type="ARBA" id="ARBA00022679"/>
    </source>
</evidence>
<feature type="compositionally biased region" description="Polar residues" evidence="8">
    <location>
        <begin position="167"/>
        <end position="184"/>
    </location>
</feature>
<keyword evidence="5 9" id="KW-0812">Transmembrane</keyword>
<keyword evidence="3" id="KW-0328">Glycosyltransferase</keyword>
<evidence type="ECO:0000313" key="11">
    <source>
        <dbReference type="Proteomes" id="UP000762676"/>
    </source>
</evidence>
<feature type="transmembrane region" description="Helical" evidence="9">
    <location>
        <begin position="12"/>
        <end position="32"/>
    </location>
</feature>
<evidence type="ECO:0000256" key="5">
    <source>
        <dbReference type="ARBA" id="ARBA00022692"/>
    </source>
</evidence>
<dbReference type="GO" id="GO:0016020">
    <property type="term" value="C:membrane"/>
    <property type="evidence" value="ECO:0007669"/>
    <property type="project" value="UniProtKB-SubCell"/>
</dbReference>
<gene>
    <name evidence="10" type="ORF">ElyMa_002136600</name>
</gene>
<evidence type="ECO:0000256" key="1">
    <source>
        <dbReference type="ARBA" id="ARBA00004167"/>
    </source>
</evidence>
<comment type="similarity">
    <text evidence="2">Belongs to the glycosyltransferase 92 family.</text>
</comment>
<evidence type="ECO:0000256" key="6">
    <source>
        <dbReference type="ARBA" id="ARBA00022989"/>
    </source>
</evidence>
<dbReference type="PANTHER" id="PTHR21461:SF87">
    <property type="entry name" value="GH12965P"/>
    <property type="match status" value="1"/>
</dbReference>
<feature type="compositionally biased region" description="Basic and acidic residues" evidence="8">
    <location>
        <begin position="695"/>
        <end position="716"/>
    </location>
</feature>
<feature type="compositionally biased region" description="Basic and acidic residues" evidence="8">
    <location>
        <begin position="111"/>
        <end position="121"/>
    </location>
</feature>
<feature type="region of interest" description="Disordered" evidence="8">
    <location>
        <begin position="165"/>
        <end position="184"/>
    </location>
</feature>
<feature type="region of interest" description="Disordered" evidence="8">
    <location>
        <begin position="693"/>
        <end position="716"/>
    </location>
</feature>
<feature type="compositionally biased region" description="Low complexity" evidence="8">
    <location>
        <begin position="529"/>
        <end position="544"/>
    </location>
</feature>
<accession>A0AAV4FK54</accession>
<evidence type="ECO:0000256" key="8">
    <source>
        <dbReference type="SAM" id="MobiDB-lite"/>
    </source>
</evidence>
<evidence type="ECO:0000256" key="3">
    <source>
        <dbReference type="ARBA" id="ARBA00022676"/>
    </source>
</evidence>
<feature type="region of interest" description="Disordered" evidence="8">
    <location>
        <begin position="525"/>
        <end position="547"/>
    </location>
</feature>
<feature type="compositionally biased region" description="Polar residues" evidence="8">
    <location>
        <begin position="234"/>
        <end position="244"/>
    </location>
</feature>
<dbReference type="EMBL" id="BMAT01004447">
    <property type="protein sequence ID" value="GFR73396.1"/>
    <property type="molecule type" value="Genomic_DNA"/>
</dbReference>
<dbReference type="InterPro" id="IPR008166">
    <property type="entry name" value="Glyco_transf_92"/>
</dbReference>